<feature type="compositionally biased region" description="Polar residues" evidence="1">
    <location>
        <begin position="1"/>
        <end position="37"/>
    </location>
</feature>
<keyword evidence="3" id="KW-1185">Reference proteome</keyword>
<dbReference type="EMBL" id="CAJHNH020000971">
    <property type="protein sequence ID" value="CAG5120829.1"/>
    <property type="molecule type" value="Genomic_DNA"/>
</dbReference>
<evidence type="ECO:0000313" key="2">
    <source>
        <dbReference type="EMBL" id="CAG5120829.1"/>
    </source>
</evidence>
<proteinExistence type="predicted"/>
<organism evidence="2 3">
    <name type="scientific">Candidula unifasciata</name>
    <dbReference type="NCBI Taxonomy" id="100452"/>
    <lineage>
        <taxon>Eukaryota</taxon>
        <taxon>Metazoa</taxon>
        <taxon>Spiralia</taxon>
        <taxon>Lophotrochozoa</taxon>
        <taxon>Mollusca</taxon>
        <taxon>Gastropoda</taxon>
        <taxon>Heterobranchia</taxon>
        <taxon>Euthyneura</taxon>
        <taxon>Panpulmonata</taxon>
        <taxon>Eupulmonata</taxon>
        <taxon>Stylommatophora</taxon>
        <taxon>Helicina</taxon>
        <taxon>Helicoidea</taxon>
        <taxon>Geomitridae</taxon>
        <taxon>Candidula</taxon>
    </lineage>
</organism>
<name>A0A8S3YVK6_9EUPU</name>
<feature type="compositionally biased region" description="Polar residues" evidence="1">
    <location>
        <begin position="90"/>
        <end position="103"/>
    </location>
</feature>
<evidence type="ECO:0000313" key="3">
    <source>
        <dbReference type="Proteomes" id="UP000678393"/>
    </source>
</evidence>
<sequence length="234" mass="26179">MFSSAISKMLGSYTTKNPPSDTGDTKPQTPSIKSKFQNDAAKSRNQSPDPKSRSQSPSFKSKSQTPGMKTPSFRESKSKSMPDALLGLETFTQKETVNPNEKNTQTRDDEWLDFTTEPSDEPGKMNTGVNVKPKTTDVSTDTTEDADGCDDYGIGGFSQKSSYTRSASGTEFRYRHRELGGNHRCLNSYSCGYLHPFDTRYQGFFTQTDRYSEVVRPLRHSTYPSSSECCSRRL</sequence>
<accession>A0A8S3YVK6</accession>
<gene>
    <name evidence="2" type="ORF">CUNI_LOCUS6387</name>
</gene>
<feature type="compositionally biased region" description="Low complexity" evidence="1">
    <location>
        <begin position="53"/>
        <end position="64"/>
    </location>
</feature>
<feature type="region of interest" description="Disordered" evidence="1">
    <location>
        <begin position="1"/>
        <end position="151"/>
    </location>
</feature>
<protein>
    <submittedName>
        <fullName evidence="2">Uncharacterized protein</fullName>
    </submittedName>
</protein>
<dbReference type="AlphaFoldDB" id="A0A8S3YVK6"/>
<comment type="caution">
    <text evidence="2">The sequence shown here is derived from an EMBL/GenBank/DDBJ whole genome shotgun (WGS) entry which is preliminary data.</text>
</comment>
<dbReference type="Proteomes" id="UP000678393">
    <property type="component" value="Unassembled WGS sequence"/>
</dbReference>
<reference evidence="2" key="1">
    <citation type="submission" date="2021-04" db="EMBL/GenBank/DDBJ databases">
        <authorList>
            <consortium name="Molecular Ecology Group"/>
        </authorList>
    </citation>
    <scope>NUCLEOTIDE SEQUENCE</scope>
</reference>
<evidence type="ECO:0000256" key="1">
    <source>
        <dbReference type="SAM" id="MobiDB-lite"/>
    </source>
</evidence>